<gene>
    <name evidence="1" type="ORF">AKJ08_3244</name>
</gene>
<evidence type="ECO:0000313" key="2">
    <source>
        <dbReference type="Proteomes" id="UP000055590"/>
    </source>
</evidence>
<protein>
    <submittedName>
        <fullName evidence="1">Uncharacterized protein</fullName>
    </submittedName>
</protein>
<organism evidence="1 2">
    <name type="scientific">Vulgatibacter incomptus</name>
    <dbReference type="NCBI Taxonomy" id="1391653"/>
    <lineage>
        <taxon>Bacteria</taxon>
        <taxon>Pseudomonadati</taxon>
        <taxon>Myxococcota</taxon>
        <taxon>Myxococcia</taxon>
        <taxon>Myxococcales</taxon>
        <taxon>Cystobacterineae</taxon>
        <taxon>Vulgatibacteraceae</taxon>
        <taxon>Vulgatibacter</taxon>
    </lineage>
</organism>
<dbReference type="EMBL" id="CP012332">
    <property type="protein sequence ID" value="AKU92857.1"/>
    <property type="molecule type" value="Genomic_DNA"/>
</dbReference>
<dbReference type="Gene3D" id="3.40.30.10">
    <property type="entry name" value="Glutaredoxin"/>
    <property type="match status" value="1"/>
</dbReference>
<name>A0A0K1PH72_9BACT</name>
<accession>A0A0K1PH72</accession>
<keyword evidence="2" id="KW-1185">Reference proteome</keyword>
<evidence type="ECO:0000313" key="1">
    <source>
        <dbReference type="EMBL" id="AKU92857.1"/>
    </source>
</evidence>
<sequence>MAWTAAALPRAGETFPSFTAADVTGQKQQSASFLGHGTLVVAITDRHGGDAMQAWYETADRRMPESVRRLSILSFDLPFFVSLKTAQGKARNRIPERYWHDSLLDRDGAMAKALGMEESPLPFVLALDPSGRVLASFHGGVQSSGADSIWAAFSSLAPPTKSP</sequence>
<dbReference type="AlphaFoldDB" id="A0A0K1PH72"/>
<dbReference type="InterPro" id="IPR036249">
    <property type="entry name" value="Thioredoxin-like_sf"/>
</dbReference>
<dbReference type="SUPFAM" id="SSF52833">
    <property type="entry name" value="Thioredoxin-like"/>
    <property type="match status" value="1"/>
</dbReference>
<dbReference type="Proteomes" id="UP000055590">
    <property type="component" value="Chromosome"/>
</dbReference>
<reference evidence="1 2" key="1">
    <citation type="submission" date="2015-08" db="EMBL/GenBank/DDBJ databases">
        <authorList>
            <person name="Babu N.S."/>
            <person name="Beckwith C.J."/>
            <person name="Beseler K.G."/>
            <person name="Brison A."/>
            <person name="Carone J.V."/>
            <person name="Caskin T.P."/>
            <person name="Diamond M."/>
            <person name="Durham M.E."/>
            <person name="Foxe J.M."/>
            <person name="Go M."/>
            <person name="Henderson B.A."/>
            <person name="Jones I.B."/>
            <person name="McGettigan J.A."/>
            <person name="Micheletti S.J."/>
            <person name="Nasrallah M.E."/>
            <person name="Ortiz D."/>
            <person name="Piller C.R."/>
            <person name="Privatt S.R."/>
            <person name="Schneider S.L."/>
            <person name="Sharp S."/>
            <person name="Smith T.C."/>
            <person name="Stanton J.D."/>
            <person name="Ullery H.E."/>
            <person name="Wilson R.J."/>
            <person name="Serrano M.G."/>
            <person name="Buck G."/>
            <person name="Lee V."/>
            <person name="Wang Y."/>
            <person name="Carvalho R."/>
            <person name="Voegtly L."/>
            <person name="Shi R."/>
            <person name="Duckworth R."/>
            <person name="Johnson A."/>
            <person name="Loviza R."/>
            <person name="Walstead R."/>
            <person name="Shah Z."/>
            <person name="Kiflezghi M."/>
            <person name="Wade K."/>
            <person name="Ball S.L."/>
            <person name="Bradley K.W."/>
            <person name="Asai D.J."/>
            <person name="Bowman C.A."/>
            <person name="Russell D.A."/>
            <person name="Pope W.H."/>
            <person name="Jacobs-Sera D."/>
            <person name="Hendrix R.W."/>
            <person name="Hatfull G.F."/>
        </authorList>
    </citation>
    <scope>NUCLEOTIDE SEQUENCE [LARGE SCALE GENOMIC DNA]</scope>
    <source>
        <strain evidence="1 2">DSM 27710</strain>
    </source>
</reference>
<dbReference type="KEGG" id="vin:AKJ08_3244"/>
<proteinExistence type="predicted"/>